<feature type="transmembrane region" description="Helical" evidence="8">
    <location>
        <begin position="481"/>
        <end position="499"/>
    </location>
</feature>
<dbReference type="InterPro" id="IPR004638">
    <property type="entry name" value="EmrB-like"/>
</dbReference>
<feature type="transmembrane region" description="Helical" evidence="8">
    <location>
        <begin position="401"/>
        <end position="423"/>
    </location>
</feature>
<evidence type="ECO:0000256" key="5">
    <source>
        <dbReference type="ARBA" id="ARBA00022692"/>
    </source>
</evidence>
<dbReference type="GO" id="GO:0022857">
    <property type="term" value="F:transmembrane transporter activity"/>
    <property type="evidence" value="ECO:0007669"/>
    <property type="project" value="InterPro"/>
</dbReference>
<comment type="similarity">
    <text evidence="2">Belongs to the major facilitator superfamily. EmrB family.</text>
</comment>
<comment type="subcellular location">
    <subcellularLocation>
        <location evidence="1">Cell membrane</location>
        <topology evidence="1">Multi-pass membrane protein</topology>
    </subcellularLocation>
</comment>
<keyword evidence="6 8" id="KW-1133">Transmembrane helix</keyword>
<organism evidence="10">
    <name type="scientific">Candidatus Thiothrix putei</name>
    <dbReference type="NCBI Taxonomy" id="3080811"/>
    <lineage>
        <taxon>Bacteria</taxon>
        <taxon>Pseudomonadati</taxon>
        <taxon>Pseudomonadota</taxon>
        <taxon>Gammaproteobacteria</taxon>
        <taxon>Thiotrichales</taxon>
        <taxon>Thiotrichaceae</taxon>
        <taxon>Thiothrix</taxon>
    </lineage>
</organism>
<feature type="transmembrane region" description="Helical" evidence="8">
    <location>
        <begin position="19"/>
        <end position="38"/>
    </location>
</feature>
<dbReference type="PANTHER" id="PTHR42718">
    <property type="entry name" value="MAJOR FACILITATOR SUPERFAMILY MULTIDRUG TRANSPORTER MFSC"/>
    <property type="match status" value="1"/>
</dbReference>
<dbReference type="Gene3D" id="1.20.1250.20">
    <property type="entry name" value="MFS general substrate transporter like domains"/>
    <property type="match status" value="1"/>
</dbReference>
<dbReference type="PANTHER" id="PTHR42718:SF9">
    <property type="entry name" value="MAJOR FACILITATOR SUPERFAMILY MULTIDRUG TRANSPORTER MFSC"/>
    <property type="match status" value="1"/>
</dbReference>
<keyword evidence="3" id="KW-0813">Transport</keyword>
<evidence type="ECO:0000259" key="9">
    <source>
        <dbReference type="PROSITE" id="PS50850"/>
    </source>
</evidence>
<reference evidence="10" key="2">
    <citation type="submission" date="2023-04" db="EMBL/GenBank/DDBJ databases">
        <authorList>
            <person name="Beletskiy A.V."/>
            <person name="Mardanov A.V."/>
            <person name="Ravin N.V."/>
        </authorList>
    </citation>
    <scope>NUCLEOTIDE SEQUENCE</scope>
    <source>
        <strain evidence="10">GKL-02</strain>
    </source>
</reference>
<feature type="transmembrane region" description="Helical" evidence="8">
    <location>
        <begin position="86"/>
        <end position="105"/>
    </location>
</feature>
<dbReference type="Proteomes" id="UP001301326">
    <property type="component" value="Chromosome"/>
</dbReference>
<keyword evidence="5 8" id="KW-0812">Transmembrane</keyword>
<evidence type="ECO:0000256" key="4">
    <source>
        <dbReference type="ARBA" id="ARBA00022475"/>
    </source>
</evidence>
<feature type="transmembrane region" description="Helical" evidence="8">
    <location>
        <begin position="273"/>
        <end position="297"/>
    </location>
</feature>
<dbReference type="CDD" id="cd17503">
    <property type="entry name" value="MFS_LmrB_MDR_like"/>
    <property type="match status" value="1"/>
</dbReference>
<dbReference type="EMBL" id="CP124756">
    <property type="protein sequence ID" value="WGZ93166.1"/>
    <property type="molecule type" value="Genomic_DNA"/>
</dbReference>
<reference evidence="10" key="1">
    <citation type="journal article" date="2023" name="Int. J. Mol. Sci.">
        <title>Metagenomics Revealed a New Genus 'Candidatus Thiocaldithrix dubininis' gen. nov., sp. nov. and a New Species 'Candidatus Thiothrix putei' sp. nov. in the Family Thiotrichaceae, Some Members of Which Have Traits of Both Na+- and H+-Motive Energetics.</title>
        <authorList>
            <person name="Ravin N.V."/>
            <person name="Muntyan M.S."/>
            <person name="Smolyakov D.D."/>
            <person name="Rudenko T.S."/>
            <person name="Beletsky A.V."/>
            <person name="Mardanov A.V."/>
            <person name="Grabovich M.Y."/>
        </authorList>
    </citation>
    <scope>NUCLEOTIDE SEQUENCE</scope>
    <source>
        <strain evidence="10">GKL-02</strain>
    </source>
</reference>
<dbReference type="InterPro" id="IPR011701">
    <property type="entry name" value="MFS"/>
</dbReference>
<feature type="transmembrane region" description="Helical" evidence="8">
    <location>
        <begin position="206"/>
        <end position="223"/>
    </location>
</feature>
<sequence>MDTASSTTSIAKPGVSRGLISITVMLTTIMVILDMTIINVALPDMMGALGATSDQITWVLTSYIVVEAVMIPLTGFLVTRVGRKRLMLVSVAGFVIASALCGQAGSLQEMIAFRLLQGLFGASVVPLSQSVMVDAFPKEERGQAMALWGIGIMLGPILGPTLGGYITEHLGWRWVFYINLPVGILNLLMVWTLLQAEAGRKVSGDWLGAAFMVVGIGSLQLLLDQGNQKNWFDSGLIQALALISVLALGYFVLRSWNRPDSIVKLQLLKDRNLATACFMMFVFGLGMFGTIALQPIMLENLFGYNAETAGLVMAPRGLASMAGMFLVSRLINRVDLRLIILTGFAFSATGTWMLTQLSLEAAQANFIWNSIVQGFGLGMIFVPLSTLAYETLSKAQTSQAAGIYNLSRTIGSSVGISVATALLSHADKMSISGLSAHITASNPAVTQWLATQHLSLHSPQAISTLANEVQQQAMMLAFNDTFWVVMLSFLILAPLLLLIRRPKASTHDASLPPME</sequence>
<evidence type="ECO:0000256" key="1">
    <source>
        <dbReference type="ARBA" id="ARBA00004651"/>
    </source>
</evidence>
<dbReference type="AlphaFoldDB" id="A0AA95KI80"/>
<keyword evidence="4" id="KW-1003">Cell membrane</keyword>
<feature type="transmembrane region" description="Helical" evidence="8">
    <location>
        <begin position="145"/>
        <end position="166"/>
    </location>
</feature>
<gene>
    <name evidence="10" type="ORF">QJT81_15255</name>
</gene>
<dbReference type="SUPFAM" id="SSF103473">
    <property type="entry name" value="MFS general substrate transporter"/>
    <property type="match status" value="1"/>
</dbReference>
<dbReference type="NCBIfam" id="TIGR00711">
    <property type="entry name" value="efflux_EmrB"/>
    <property type="match status" value="1"/>
</dbReference>
<feature type="transmembrane region" description="Helical" evidence="8">
    <location>
        <begin position="111"/>
        <end position="133"/>
    </location>
</feature>
<protein>
    <submittedName>
        <fullName evidence="10">DHA2 family efflux MFS transporter permease subunit</fullName>
    </submittedName>
</protein>
<keyword evidence="7 8" id="KW-0472">Membrane</keyword>
<dbReference type="PRINTS" id="PR01036">
    <property type="entry name" value="TCRTETB"/>
</dbReference>
<dbReference type="Gene3D" id="1.20.1720.10">
    <property type="entry name" value="Multidrug resistance protein D"/>
    <property type="match status" value="1"/>
</dbReference>
<evidence type="ECO:0000313" key="10">
    <source>
        <dbReference type="EMBL" id="WGZ93166.1"/>
    </source>
</evidence>
<evidence type="ECO:0000256" key="7">
    <source>
        <dbReference type="ARBA" id="ARBA00023136"/>
    </source>
</evidence>
<accession>A0AA95KI80</accession>
<evidence type="ECO:0000256" key="6">
    <source>
        <dbReference type="ARBA" id="ARBA00022989"/>
    </source>
</evidence>
<dbReference type="Pfam" id="PF07690">
    <property type="entry name" value="MFS_1"/>
    <property type="match status" value="1"/>
</dbReference>
<dbReference type="GO" id="GO:0005886">
    <property type="term" value="C:plasma membrane"/>
    <property type="evidence" value="ECO:0007669"/>
    <property type="project" value="UniProtKB-SubCell"/>
</dbReference>
<feature type="domain" description="Major facilitator superfamily (MFS) profile" evidence="9">
    <location>
        <begin position="20"/>
        <end position="505"/>
    </location>
</feature>
<evidence type="ECO:0000256" key="2">
    <source>
        <dbReference type="ARBA" id="ARBA00008537"/>
    </source>
</evidence>
<dbReference type="InterPro" id="IPR020846">
    <property type="entry name" value="MFS_dom"/>
</dbReference>
<feature type="transmembrane region" description="Helical" evidence="8">
    <location>
        <begin position="235"/>
        <end position="253"/>
    </location>
</feature>
<proteinExistence type="inferred from homology"/>
<evidence type="ECO:0000256" key="3">
    <source>
        <dbReference type="ARBA" id="ARBA00022448"/>
    </source>
</evidence>
<name>A0AA95KI80_9GAMM</name>
<dbReference type="PROSITE" id="PS50850">
    <property type="entry name" value="MFS"/>
    <property type="match status" value="1"/>
</dbReference>
<dbReference type="InterPro" id="IPR036259">
    <property type="entry name" value="MFS_trans_sf"/>
</dbReference>
<dbReference type="KEGG" id="tput:QJT81_15255"/>
<evidence type="ECO:0000256" key="8">
    <source>
        <dbReference type="SAM" id="Phobius"/>
    </source>
</evidence>
<feature type="transmembrane region" description="Helical" evidence="8">
    <location>
        <begin position="309"/>
        <end position="327"/>
    </location>
</feature>
<feature type="transmembrane region" description="Helical" evidence="8">
    <location>
        <begin position="334"/>
        <end position="354"/>
    </location>
</feature>
<feature type="transmembrane region" description="Helical" evidence="8">
    <location>
        <begin position="172"/>
        <end position="194"/>
    </location>
</feature>
<feature type="transmembrane region" description="Helical" evidence="8">
    <location>
        <begin position="366"/>
        <end position="389"/>
    </location>
</feature>
<feature type="transmembrane region" description="Helical" evidence="8">
    <location>
        <begin position="58"/>
        <end position="79"/>
    </location>
</feature>